<evidence type="ECO:0000313" key="1">
    <source>
        <dbReference type="EMBL" id="MYN16171.1"/>
    </source>
</evidence>
<dbReference type="Gene3D" id="2.40.70.10">
    <property type="entry name" value="Acid Proteases"/>
    <property type="match status" value="1"/>
</dbReference>
<sequence>MPSINFSISRDGPIINVVIGISALYKGALVAAGLSAPTPARGKFLIDTGASRTCIDSNLVGQLGLPAIGSIEVQTPSTKGISQACKLCDATLFIPGRRSAGYRVSTLSLIEVSLAGQGIDGLIGRDLLNRWTCIYNGTAASFSLCY</sequence>
<dbReference type="SUPFAM" id="SSF50630">
    <property type="entry name" value="Acid proteases"/>
    <property type="match status" value="1"/>
</dbReference>
<dbReference type="AlphaFoldDB" id="A0A845HBP0"/>
<organism evidence="1 2">
    <name type="scientific">Duganella vulcania</name>
    <dbReference type="NCBI Taxonomy" id="2692166"/>
    <lineage>
        <taxon>Bacteria</taxon>
        <taxon>Pseudomonadati</taxon>
        <taxon>Pseudomonadota</taxon>
        <taxon>Betaproteobacteria</taxon>
        <taxon>Burkholderiales</taxon>
        <taxon>Oxalobacteraceae</taxon>
        <taxon>Telluria group</taxon>
        <taxon>Duganella</taxon>
    </lineage>
</organism>
<comment type="caution">
    <text evidence="1">The sequence shown here is derived from an EMBL/GenBank/DDBJ whole genome shotgun (WGS) entry which is preliminary data.</text>
</comment>
<dbReference type="InterPro" id="IPR001969">
    <property type="entry name" value="Aspartic_peptidase_AS"/>
</dbReference>
<dbReference type="GO" id="GO:0006508">
    <property type="term" value="P:proteolysis"/>
    <property type="evidence" value="ECO:0007669"/>
    <property type="project" value="InterPro"/>
</dbReference>
<keyword evidence="2" id="KW-1185">Reference proteome</keyword>
<evidence type="ECO:0008006" key="3">
    <source>
        <dbReference type="Google" id="ProtNLM"/>
    </source>
</evidence>
<gene>
    <name evidence="1" type="ORF">GTP81_05360</name>
</gene>
<name>A0A845HBP0_9BURK</name>
<dbReference type="Proteomes" id="UP000484875">
    <property type="component" value="Unassembled WGS sequence"/>
</dbReference>
<proteinExistence type="predicted"/>
<dbReference type="RefSeq" id="WP_161088914.1">
    <property type="nucleotide sequence ID" value="NZ_WWCV01000006.1"/>
</dbReference>
<dbReference type="PROSITE" id="PS00141">
    <property type="entry name" value="ASP_PROTEASE"/>
    <property type="match status" value="1"/>
</dbReference>
<dbReference type="Pfam" id="PF13650">
    <property type="entry name" value="Asp_protease_2"/>
    <property type="match status" value="1"/>
</dbReference>
<dbReference type="GO" id="GO:0004190">
    <property type="term" value="F:aspartic-type endopeptidase activity"/>
    <property type="evidence" value="ECO:0007669"/>
    <property type="project" value="InterPro"/>
</dbReference>
<evidence type="ECO:0000313" key="2">
    <source>
        <dbReference type="Proteomes" id="UP000484875"/>
    </source>
</evidence>
<reference evidence="1 2" key="1">
    <citation type="submission" date="2019-12" db="EMBL/GenBank/DDBJ databases">
        <title>Novel species isolated from a subtropical stream in China.</title>
        <authorList>
            <person name="Lu H."/>
        </authorList>
    </citation>
    <scope>NUCLEOTIDE SEQUENCE [LARGE SCALE GENOMIC DNA]</scope>
    <source>
        <strain evidence="1 2">FT107W</strain>
    </source>
</reference>
<dbReference type="InterPro" id="IPR021109">
    <property type="entry name" value="Peptidase_aspartic_dom_sf"/>
</dbReference>
<dbReference type="EMBL" id="WWCV01000006">
    <property type="protein sequence ID" value="MYN16171.1"/>
    <property type="molecule type" value="Genomic_DNA"/>
</dbReference>
<accession>A0A845HBP0</accession>
<protein>
    <recommendedName>
        <fullName evidence="3">Peptidase A2 domain-containing protein</fullName>
    </recommendedName>
</protein>